<dbReference type="OrthoDB" id="9804333at2"/>
<dbReference type="SMART" id="SM00481">
    <property type="entry name" value="POLIIIAc"/>
    <property type="match status" value="1"/>
</dbReference>
<dbReference type="GO" id="GO:0035312">
    <property type="term" value="F:5'-3' DNA exonuclease activity"/>
    <property type="evidence" value="ECO:0007669"/>
    <property type="project" value="TreeGrafter"/>
</dbReference>
<sequence length="280" mass="31269">MIDLHVHTKISDNSLSTDEVIRLAKKKGITHLAITDHDTTKGLQEAVSLGQEIGVGIVPGIEISAYDYQRNKRAHILGMYIEPGHPALDLLCTSLIQSRNQASHDMVRKVMAAGYDISWEAVQKYEGETGVYKQHIMHALLEKGYSESIYGDLYKKLFQRGGTSEPQGIAYIKLEYVDAQTAIRTVREAGGIAVLAHPGQLRNFDAIDDWVELGLEGIEAYHPSHSEEDRQVSLRYAQKHNLIITGGSDFHGFYGEKPVELGCPELDERCINELLSRKNK</sequence>
<keyword evidence="3" id="KW-1185">Reference proteome</keyword>
<organism evidence="2 3">
    <name type="scientific">Desulfosporosinus lacus DSM 15449</name>
    <dbReference type="NCBI Taxonomy" id="1121420"/>
    <lineage>
        <taxon>Bacteria</taxon>
        <taxon>Bacillati</taxon>
        <taxon>Bacillota</taxon>
        <taxon>Clostridia</taxon>
        <taxon>Eubacteriales</taxon>
        <taxon>Desulfitobacteriaceae</taxon>
        <taxon>Desulfosporosinus</taxon>
    </lineage>
</organism>
<evidence type="ECO:0000313" key="3">
    <source>
        <dbReference type="Proteomes" id="UP000183954"/>
    </source>
</evidence>
<dbReference type="PANTHER" id="PTHR42924">
    <property type="entry name" value="EXONUCLEASE"/>
    <property type="match status" value="1"/>
</dbReference>
<dbReference type="Gene3D" id="1.10.150.650">
    <property type="match status" value="1"/>
</dbReference>
<protein>
    <recommendedName>
        <fullName evidence="1">Polymerase/histidinol phosphatase N-terminal domain-containing protein</fullName>
    </recommendedName>
</protein>
<proteinExistence type="predicted"/>
<evidence type="ECO:0000259" key="1">
    <source>
        <dbReference type="SMART" id="SM00481"/>
    </source>
</evidence>
<dbReference type="Pfam" id="PF02811">
    <property type="entry name" value="PHP"/>
    <property type="match status" value="1"/>
</dbReference>
<dbReference type="RefSeq" id="WP_073033028.1">
    <property type="nucleotide sequence ID" value="NZ_FQXJ01000031.1"/>
</dbReference>
<dbReference type="InterPro" id="IPR003141">
    <property type="entry name" value="Pol/His_phosphatase_N"/>
</dbReference>
<dbReference type="EMBL" id="FQXJ01000031">
    <property type="protein sequence ID" value="SHI96786.1"/>
    <property type="molecule type" value="Genomic_DNA"/>
</dbReference>
<dbReference type="InterPro" id="IPR052018">
    <property type="entry name" value="PHP_domain"/>
</dbReference>
<feature type="domain" description="Polymerase/histidinol phosphatase N-terminal" evidence="1">
    <location>
        <begin position="2"/>
        <end position="67"/>
    </location>
</feature>
<dbReference type="PANTHER" id="PTHR42924:SF3">
    <property type="entry name" value="POLYMERASE_HISTIDINOL PHOSPHATASE N-TERMINAL DOMAIN-CONTAINING PROTEIN"/>
    <property type="match status" value="1"/>
</dbReference>
<dbReference type="STRING" id="1121420.SAMN02746098_04935"/>
<dbReference type="SUPFAM" id="SSF89550">
    <property type="entry name" value="PHP domain-like"/>
    <property type="match status" value="1"/>
</dbReference>
<dbReference type="InterPro" id="IPR004013">
    <property type="entry name" value="PHP_dom"/>
</dbReference>
<reference evidence="3" key="1">
    <citation type="submission" date="2016-11" db="EMBL/GenBank/DDBJ databases">
        <authorList>
            <person name="Varghese N."/>
            <person name="Submissions S."/>
        </authorList>
    </citation>
    <scope>NUCLEOTIDE SEQUENCE [LARGE SCALE GENOMIC DNA]</scope>
    <source>
        <strain evidence="3">DSM 15449</strain>
    </source>
</reference>
<accession>A0A1M6FGK9</accession>
<dbReference type="CDD" id="cd07438">
    <property type="entry name" value="PHP_HisPPase_AMP"/>
    <property type="match status" value="1"/>
</dbReference>
<gene>
    <name evidence="2" type="ORF">SAMN02746098_04935</name>
</gene>
<dbReference type="Gene3D" id="3.20.20.140">
    <property type="entry name" value="Metal-dependent hydrolases"/>
    <property type="match status" value="1"/>
</dbReference>
<name>A0A1M6FGK9_9FIRM</name>
<dbReference type="InterPro" id="IPR016195">
    <property type="entry name" value="Pol/histidinol_Pase-like"/>
</dbReference>
<dbReference type="AlphaFoldDB" id="A0A1M6FGK9"/>
<evidence type="ECO:0000313" key="2">
    <source>
        <dbReference type="EMBL" id="SHI96786.1"/>
    </source>
</evidence>
<dbReference type="GO" id="GO:0004534">
    <property type="term" value="F:5'-3' RNA exonuclease activity"/>
    <property type="evidence" value="ECO:0007669"/>
    <property type="project" value="TreeGrafter"/>
</dbReference>
<dbReference type="Proteomes" id="UP000183954">
    <property type="component" value="Unassembled WGS sequence"/>
</dbReference>